<feature type="region of interest" description="Interaction with substrate tRNA" evidence="10">
    <location>
        <begin position="61"/>
        <end position="64"/>
    </location>
</feature>
<dbReference type="HAMAP" id="MF_00185">
    <property type="entry name" value="IPP_trans"/>
    <property type="match status" value="1"/>
</dbReference>
<comment type="caution">
    <text evidence="10">Lacks conserved residue(s) required for the propagation of feature annotation.</text>
</comment>
<dbReference type="InterPro" id="IPR039657">
    <property type="entry name" value="Dimethylallyltransferase"/>
</dbReference>
<evidence type="ECO:0000256" key="2">
    <source>
        <dbReference type="ARBA" id="ARBA00003213"/>
    </source>
</evidence>
<reference evidence="14" key="1">
    <citation type="submission" date="2017-02" db="EMBL/GenBank/DDBJ databases">
        <authorList>
            <person name="Regsiter A."/>
            <person name="William W."/>
        </authorList>
    </citation>
    <scope>NUCLEOTIDE SEQUENCE</scope>
    <source>
        <strain evidence="14">Bib</strain>
    </source>
</reference>
<dbReference type="Gene3D" id="3.40.50.300">
    <property type="entry name" value="P-loop containing nucleotide triphosphate hydrolases"/>
    <property type="match status" value="1"/>
</dbReference>
<dbReference type="SUPFAM" id="SSF52540">
    <property type="entry name" value="P-loop containing nucleoside triphosphate hydrolases"/>
    <property type="match status" value="1"/>
</dbReference>
<dbReference type="GO" id="GO:0005524">
    <property type="term" value="F:ATP binding"/>
    <property type="evidence" value="ECO:0007669"/>
    <property type="project" value="UniProtKB-UniRule"/>
</dbReference>
<evidence type="ECO:0000256" key="3">
    <source>
        <dbReference type="ARBA" id="ARBA00005842"/>
    </source>
</evidence>
<evidence type="ECO:0000256" key="10">
    <source>
        <dbReference type="HAMAP-Rule" id="MF_00185"/>
    </source>
</evidence>
<protein>
    <recommendedName>
        <fullName evidence="10">tRNA dimethylallyltransferase</fullName>
        <ecNumber evidence="10">2.5.1.75</ecNumber>
    </recommendedName>
    <alternativeName>
        <fullName evidence="10">Dimethylallyl diphosphate:tRNA dimethylallyltransferase</fullName>
        <shortName evidence="10">DMAPP:tRNA dimethylallyltransferase</shortName>
        <shortName evidence="10">DMATase</shortName>
    </alternativeName>
    <alternativeName>
        <fullName evidence="10">Isopentenyl-diphosphate:tRNA isopentenyltransferase</fullName>
        <shortName evidence="10">IPP transferase</shortName>
        <shortName evidence="10">IPPT</shortName>
        <shortName evidence="10">IPTase</shortName>
    </alternativeName>
</protein>
<comment type="subunit">
    <text evidence="10">Monomer.</text>
</comment>
<evidence type="ECO:0000256" key="1">
    <source>
        <dbReference type="ARBA" id="ARBA00001946"/>
    </source>
</evidence>
<dbReference type="InterPro" id="IPR027417">
    <property type="entry name" value="P-loop_NTPase"/>
</dbReference>
<dbReference type="InterPro" id="IPR018022">
    <property type="entry name" value="IPT"/>
</dbReference>
<gene>
    <name evidence="10 14" type="primary">miaA</name>
    <name evidence="14" type="ORF">SPIROBIBN47_140007</name>
</gene>
<evidence type="ECO:0000256" key="8">
    <source>
        <dbReference type="ARBA" id="ARBA00022842"/>
    </source>
</evidence>
<evidence type="ECO:0000256" key="13">
    <source>
        <dbReference type="RuleBase" id="RU003785"/>
    </source>
</evidence>
<dbReference type="NCBIfam" id="TIGR00174">
    <property type="entry name" value="miaA"/>
    <property type="match status" value="1"/>
</dbReference>
<feature type="site" description="Interaction with substrate tRNA" evidence="10">
    <location>
        <position position="149"/>
    </location>
</feature>
<dbReference type="Gene3D" id="1.10.20.140">
    <property type="match status" value="1"/>
</dbReference>
<comment type="cofactor">
    <cofactor evidence="1 10">
        <name>Mg(2+)</name>
        <dbReference type="ChEBI" id="CHEBI:18420"/>
    </cofactor>
</comment>
<keyword evidence="6 10" id="KW-0547">Nucleotide-binding</keyword>
<accession>A0A3P3XFU6</accession>
<dbReference type="GO" id="GO:0006400">
    <property type="term" value="P:tRNA modification"/>
    <property type="evidence" value="ECO:0007669"/>
    <property type="project" value="TreeGrafter"/>
</dbReference>
<feature type="binding site" evidence="10">
    <location>
        <begin position="19"/>
        <end position="26"/>
    </location>
    <ligand>
        <name>ATP</name>
        <dbReference type="ChEBI" id="CHEBI:30616"/>
    </ligand>
</feature>
<dbReference type="PANTHER" id="PTHR11088:SF60">
    <property type="entry name" value="TRNA DIMETHYLALLYLTRANSFERASE"/>
    <property type="match status" value="1"/>
</dbReference>
<sequence>MTKPLATNCLPVDAVILAGPTASGKTDLLDSMFGAGVAEWLPRLRDAWSIDLQSVHVLSADSMQAYRFMDIGTAKPDSGLKKRLVHHLIDIKNPDEQYTAGEFVARADALCTELTEQHILPVVSGGTGFYLMNFICGLPSAPPSLPEIRAQVAQELEHAGTAALRAELARADPEIAAKIHEHDVYRLTRAVEILRSSGKPPSFFAPQKVPRQGKRFVVLGVTRPRDELLLRIHARVEAMMKAGLAEEVAQLVARGYSREDPGMQAIGYREFFELSGRPLETISEAIELHTRQYAKRQMTFFRALPGIQWIAPEPEQLFRALAETAN</sequence>
<organism evidence="14">
    <name type="scientific">uncultured spirochete</name>
    <dbReference type="NCBI Taxonomy" id="156406"/>
    <lineage>
        <taxon>Bacteria</taxon>
        <taxon>Pseudomonadati</taxon>
        <taxon>Spirochaetota</taxon>
        <taxon>Spirochaetia</taxon>
        <taxon>Spirochaetales</taxon>
        <taxon>environmental samples</taxon>
    </lineage>
</organism>
<feature type="site" description="Interaction with substrate tRNA" evidence="10">
    <location>
        <position position="127"/>
    </location>
</feature>
<keyword evidence="7 10" id="KW-0067">ATP-binding</keyword>
<keyword evidence="8 10" id="KW-0460">Magnesium</keyword>
<comment type="similarity">
    <text evidence="3 10 13">Belongs to the IPP transferase family.</text>
</comment>
<dbReference type="EC" id="2.5.1.75" evidence="10"/>
<comment type="catalytic activity">
    <reaction evidence="9 10 11">
        <text>adenosine(37) in tRNA + dimethylallyl diphosphate = N(6)-dimethylallyladenosine(37) in tRNA + diphosphate</text>
        <dbReference type="Rhea" id="RHEA:26482"/>
        <dbReference type="Rhea" id="RHEA-COMP:10162"/>
        <dbReference type="Rhea" id="RHEA-COMP:10375"/>
        <dbReference type="ChEBI" id="CHEBI:33019"/>
        <dbReference type="ChEBI" id="CHEBI:57623"/>
        <dbReference type="ChEBI" id="CHEBI:74411"/>
        <dbReference type="ChEBI" id="CHEBI:74415"/>
        <dbReference type="EC" id="2.5.1.75"/>
    </reaction>
</comment>
<evidence type="ECO:0000256" key="5">
    <source>
        <dbReference type="ARBA" id="ARBA00022694"/>
    </source>
</evidence>
<name>A0A3P3XFU6_9SPIR</name>
<comment type="function">
    <text evidence="2 10 12">Catalyzes the transfer of a dimethylallyl group onto the adenine at position 37 in tRNAs that read codons beginning with uridine, leading to the formation of N6-(dimethylallyl)adenosine (i(6)A).</text>
</comment>
<evidence type="ECO:0000256" key="7">
    <source>
        <dbReference type="ARBA" id="ARBA00022840"/>
    </source>
</evidence>
<evidence type="ECO:0000256" key="12">
    <source>
        <dbReference type="RuleBase" id="RU003784"/>
    </source>
</evidence>
<dbReference type="EMBL" id="FWDM01000006">
    <property type="protein sequence ID" value="SLM10377.1"/>
    <property type="molecule type" value="Genomic_DNA"/>
</dbReference>
<evidence type="ECO:0000256" key="4">
    <source>
        <dbReference type="ARBA" id="ARBA00022679"/>
    </source>
</evidence>
<evidence type="ECO:0000256" key="6">
    <source>
        <dbReference type="ARBA" id="ARBA00022741"/>
    </source>
</evidence>
<keyword evidence="5 10" id="KW-0819">tRNA processing</keyword>
<evidence type="ECO:0000313" key="14">
    <source>
        <dbReference type="EMBL" id="SLM10377.1"/>
    </source>
</evidence>
<dbReference type="PANTHER" id="PTHR11088">
    <property type="entry name" value="TRNA DIMETHYLALLYLTRANSFERASE"/>
    <property type="match status" value="1"/>
</dbReference>
<dbReference type="Pfam" id="PF01715">
    <property type="entry name" value="IPPT"/>
    <property type="match status" value="1"/>
</dbReference>
<dbReference type="AlphaFoldDB" id="A0A3P3XFU6"/>
<feature type="binding site" evidence="10">
    <location>
        <begin position="21"/>
        <end position="26"/>
    </location>
    <ligand>
        <name>substrate</name>
    </ligand>
</feature>
<keyword evidence="4 10" id="KW-0808">Transferase</keyword>
<evidence type="ECO:0000256" key="9">
    <source>
        <dbReference type="ARBA" id="ARBA00049563"/>
    </source>
</evidence>
<dbReference type="GO" id="GO:0052381">
    <property type="term" value="F:tRNA dimethylallyltransferase activity"/>
    <property type="evidence" value="ECO:0007669"/>
    <property type="project" value="UniProtKB-UniRule"/>
</dbReference>
<proteinExistence type="inferred from homology"/>
<evidence type="ECO:0000256" key="11">
    <source>
        <dbReference type="RuleBase" id="RU003783"/>
    </source>
</evidence>